<keyword evidence="4" id="KW-1185">Reference proteome</keyword>
<proteinExistence type="predicted"/>
<dbReference type="PANTHER" id="PTHR43377:SF8">
    <property type="entry name" value="BLR3664 PROTEIN"/>
    <property type="match status" value="1"/>
</dbReference>
<gene>
    <name evidence="3" type="ORF">SAMN04488011_106222</name>
</gene>
<dbReference type="AlphaFoldDB" id="A0A1H8JHI4"/>
<dbReference type="RefSeq" id="WP_091846069.1">
    <property type="nucleotide sequence ID" value="NZ_FOCM01000006.1"/>
</dbReference>
<dbReference type="SUPFAM" id="SSF55347">
    <property type="entry name" value="Glyceraldehyde-3-phosphate dehydrogenase-like, C-terminal domain"/>
    <property type="match status" value="1"/>
</dbReference>
<dbReference type="OrthoDB" id="9792935at2"/>
<dbReference type="Proteomes" id="UP000199372">
    <property type="component" value="Unassembled WGS sequence"/>
</dbReference>
<dbReference type="Gene3D" id="3.40.50.720">
    <property type="entry name" value="NAD(P)-binding Rossmann-like Domain"/>
    <property type="match status" value="1"/>
</dbReference>
<reference evidence="4" key="1">
    <citation type="submission" date="2016-10" db="EMBL/GenBank/DDBJ databases">
        <authorList>
            <person name="Varghese N."/>
            <person name="Submissions S."/>
        </authorList>
    </citation>
    <scope>NUCLEOTIDE SEQUENCE [LARGE SCALE GENOMIC DNA]</scope>
    <source>
        <strain evidence="4">DSM 26893</strain>
    </source>
</reference>
<organism evidence="3 4">
    <name type="scientific">Palleronia pelagia</name>
    <dbReference type="NCBI Taxonomy" id="387096"/>
    <lineage>
        <taxon>Bacteria</taxon>
        <taxon>Pseudomonadati</taxon>
        <taxon>Pseudomonadota</taxon>
        <taxon>Alphaproteobacteria</taxon>
        <taxon>Rhodobacterales</taxon>
        <taxon>Roseobacteraceae</taxon>
        <taxon>Palleronia</taxon>
    </lineage>
</organism>
<dbReference type="InterPro" id="IPR051450">
    <property type="entry name" value="Gfo/Idh/MocA_Oxidoreductases"/>
</dbReference>
<sequence length="341" mass="35595">MTRIAVAGAGLIGTRHLDALRLAGIPVHSVIDPDPSAADIAARHGVPHHADLAAALATRPDGVILSTPNTHHRDGALACIAAGVPVLVEKPLAATVADARAIVAAGQAAGVPVLTGHYRRHQGVVAAARERIAAGALGTPVAAHAMFWIAKPDGYFDTAWRRAPGAGPLLVNLIHDLDLLRFLLGEVGSVRAIASNWVRGFENEDHAAALITFESGVICTAQISDAIVGPWSWEMTSHDNPAYPPTDQNALWIGGTHGSLALPRGELWDDGGRRDWMTPIRRETLTRATPDPLVAQARNFADVIAGRASPVCSGAEGLATLAALDALIRATRSGGVERPAP</sequence>
<evidence type="ECO:0000313" key="4">
    <source>
        <dbReference type="Proteomes" id="UP000199372"/>
    </source>
</evidence>
<dbReference type="EMBL" id="FOCM01000006">
    <property type="protein sequence ID" value="SEN80254.1"/>
    <property type="molecule type" value="Genomic_DNA"/>
</dbReference>
<dbReference type="Pfam" id="PF22725">
    <property type="entry name" value="GFO_IDH_MocA_C3"/>
    <property type="match status" value="1"/>
</dbReference>
<dbReference type="InterPro" id="IPR036291">
    <property type="entry name" value="NAD(P)-bd_dom_sf"/>
</dbReference>
<dbReference type="InterPro" id="IPR055170">
    <property type="entry name" value="GFO_IDH_MocA-like_dom"/>
</dbReference>
<dbReference type="PANTHER" id="PTHR43377">
    <property type="entry name" value="BILIVERDIN REDUCTASE A"/>
    <property type="match status" value="1"/>
</dbReference>
<name>A0A1H8JHI4_9RHOB</name>
<feature type="domain" description="Gfo/Idh/MocA-like oxidoreductase N-terminal" evidence="1">
    <location>
        <begin position="3"/>
        <end position="117"/>
    </location>
</feature>
<dbReference type="InterPro" id="IPR000683">
    <property type="entry name" value="Gfo/Idh/MocA-like_OxRdtase_N"/>
</dbReference>
<evidence type="ECO:0000259" key="1">
    <source>
        <dbReference type="Pfam" id="PF01408"/>
    </source>
</evidence>
<dbReference type="GO" id="GO:0000166">
    <property type="term" value="F:nucleotide binding"/>
    <property type="evidence" value="ECO:0007669"/>
    <property type="project" value="InterPro"/>
</dbReference>
<accession>A0A1H8JHI4</accession>
<evidence type="ECO:0000313" key="3">
    <source>
        <dbReference type="EMBL" id="SEN80254.1"/>
    </source>
</evidence>
<dbReference type="Pfam" id="PF01408">
    <property type="entry name" value="GFO_IDH_MocA"/>
    <property type="match status" value="1"/>
</dbReference>
<dbReference type="Gene3D" id="3.30.360.10">
    <property type="entry name" value="Dihydrodipicolinate Reductase, domain 2"/>
    <property type="match status" value="1"/>
</dbReference>
<protein>
    <submittedName>
        <fullName evidence="3">Predicted dehydrogenase</fullName>
    </submittedName>
</protein>
<evidence type="ECO:0000259" key="2">
    <source>
        <dbReference type="Pfam" id="PF22725"/>
    </source>
</evidence>
<feature type="domain" description="GFO/IDH/MocA-like oxidoreductase" evidence="2">
    <location>
        <begin position="126"/>
        <end position="260"/>
    </location>
</feature>
<dbReference type="SUPFAM" id="SSF51735">
    <property type="entry name" value="NAD(P)-binding Rossmann-fold domains"/>
    <property type="match status" value="1"/>
</dbReference>